<feature type="compositionally biased region" description="Basic and acidic residues" evidence="2">
    <location>
        <begin position="629"/>
        <end position="646"/>
    </location>
</feature>
<dbReference type="EMBL" id="CAUYUJ010000002">
    <property type="protein sequence ID" value="CAK0788125.1"/>
    <property type="molecule type" value="Genomic_DNA"/>
</dbReference>
<gene>
    <name evidence="3" type="ORF">PCOR1329_LOCUS90</name>
</gene>
<accession>A0ABN9P654</accession>
<feature type="region of interest" description="Disordered" evidence="2">
    <location>
        <begin position="1"/>
        <end position="22"/>
    </location>
</feature>
<proteinExistence type="predicted"/>
<comment type="caution">
    <text evidence="3">The sequence shown here is derived from an EMBL/GenBank/DDBJ whole genome shotgun (WGS) entry which is preliminary data.</text>
</comment>
<feature type="region of interest" description="Disordered" evidence="2">
    <location>
        <begin position="133"/>
        <end position="205"/>
    </location>
</feature>
<sequence length="802" mass="87429">MRRDGPPRGGRPSDAEGHEPLSYACAASRGDRLRAALAAPSGASPRSLASQSLGTIEISATEMQVQDLTGMSSLRAALAPPPGSARRWPRQCGAARDGEDAGLCQAERSLICARSALEDSPLKSQRILSEYFASPAPEDRPRALEAARPARWRHDGASSAGSSLLGEQRSPSECLQRVGLEGGSPPEAPKTSRWRPTRTASEDSDRLLEAQANLNEYLARAAREGGGHAVAGRSSRQRPGRSASRSREQELDAMALAPVPAWPTVAEFGLKAKEVISQLDSHFLFVLDLTSWVEIKGALECNYQDIPISVDPLLGPTSAYYEFSQQERDDIDNRVAKLKEAFQQSIRDLFGGMAGHFKQFQAQHAQEVKRLAGKSRRCWFGGSAYGLDRGAPPGSPLAGSSGARWREAVARWGEAVAARALSERRTGAEDAQVQALGEELQALWRKILALERSEKEADRSRREAEAELEAERQGSWELLQAHEATMEALRQHTAGAERALAEVGEAAQRSVRRSLASEEREERERGLEAQRERDLEARLADERSRAASAERRCAELQAQLEEAAAHVCGLSGARARLWARLDAVRYRTRETDRKAMTVAQELQEALDAIAWLRRAACANEGLRRQLAEAREHGGQLRQRLREEGRPTSEQQAAGAAAGGRSPARKGRRNDDEDLQVPLVNGALHVGWELETQQLRSALGSLSMQGCVSEVQKPLVGLRETARAWREELLRLGCREAALPPVPQCSIWNFWNAAGGTSAVAEALNECIEALMVETSFQLAVADGAAAAGQELQAHDPRPPSLR</sequence>
<feature type="compositionally biased region" description="Basic and acidic residues" evidence="2">
    <location>
        <begin position="1"/>
        <end position="19"/>
    </location>
</feature>
<evidence type="ECO:0000313" key="4">
    <source>
        <dbReference type="Proteomes" id="UP001189429"/>
    </source>
</evidence>
<dbReference type="Proteomes" id="UP001189429">
    <property type="component" value="Unassembled WGS sequence"/>
</dbReference>
<feature type="compositionally biased region" description="Basic and acidic residues" evidence="2">
    <location>
        <begin position="515"/>
        <end position="538"/>
    </location>
</feature>
<feature type="coiled-coil region" evidence="1">
    <location>
        <begin position="447"/>
        <end position="499"/>
    </location>
</feature>
<reference evidence="3" key="1">
    <citation type="submission" date="2023-10" db="EMBL/GenBank/DDBJ databases">
        <authorList>
            <person name="Chen Y."/>
            <person name="Shah S."/>
            <person name="Dougan E. K."/>
            <person name="Thang M."/>
            <person name="Chan C."/>
        </authorList>
    </citation>
    <scope>NUCLEOTIDE SEQUENCE [LARGE SCALE GENOMIC DNA]</scope>
</reference>
<feature type="compositionally biased region" description="Low complexity" evidence="2">
    <location>
        <begin position="652"/>
        <end position="661"/>
    </location>
</feature>
<feature type="region of interest" description="Disordered" evidence="2">
    <location>
        <begin position="511"/>
        <end position="538"/>
    </location>
</feature>
<protein>
    <submittedName>
        <fullName evidence="3">Uncharacterized protein</fullName>
    </submittedName>
</protein>
<feature type="compositionally biased region" description="Low complexity" evidence="2">
    <location>
        <begin position="157"/>
        <end position="166"/>
    </location>
</feature>
<evidence type="ECO:0000256" key="1">
    <source>
        <dbReference type="SAM" id="Coils"/>
    </source>
</evidence>
<organism evidence="3 4">
    <name type="scientific">Prorocentrum cordatum</name>
    <dbReference type="NCBI Taxonomy" id="2364126"/>
    <lineage>
        <taxon>Eukaryota</taxon>
        <taxon>Sar</taxon>
        <taxon>Alveolata</taxon>
        <taxon>Dinophyceae</taxon>
        <taxon>Prorocentrales</taxon>
        <taxon>Prorocentraceae</taxon>
        <taxon>Prorocentrum</taxon>
    </lineage>
</organism>
<keyword evidence="1" id="KW-0175">Coiled coil</keyword>
<name>A0ABN9P654_9DINO</name>
<evidence type="ECO:0000256" key="2">
    <source>
        <dbReference type="SAM" id="MobiDB-lite"/>
    </source>
</evidence>
<keyword evidence="4" id="KW-1185">Reference proteome</keyword>
<feature type="region of interest" description="Disordered" evidence="2">
    <location>
        <begin position="629"/>
        <end position="673"/>
    </location>
</feature>
<feature type="region of interest" description="Disordered" evidence="2">
    <location>
        <begin position="225"/>
        <end position="250"/>
    </location>
</feature>
<evidence type="ECO:0000313" key="3">
    <source>
        <dbReference type="EMBL" id="CAK0788125.1"/>
    </source>
</evidence>